<feature type="domain" description="Chemotaxis phosphatase CheX-like" evidence="4">
    <location>
        <begin position="68"/>
        <end position="148"/>
    </location>
</feature>
<reference evidence="5 6" key="2">
    <citation type="submission" date="2020-08" db="EMBL/GenBank/DDBJ databases">
        <authorList>
            <person name="Ueki A."/>
            <person name="Tonouchi A."/>
        </authorList>
    </citation>
    <scope>NUCLEOTIDE SEQUENCE [LARGE SCALE GENOMIC DNA]</scope>
    <source>
        <strain evidence="5 6">CTTW</strain>
    </source>
</reference>
<dbReference type="InterPro" id="IPR007597">
    <property type="entry name" value="CheC"/>
</dbReference>
<dbReference type="Pfam" id="PF13690">
    <property type="entry name" value="CheX"/>
    <property type="match status" value="1"/>
</dbReference>
<dbReference type="PANTHER" id="PTHR43693:SF1">
    <property type="entry name" value="PROTEIN PHOSPHATASE CHEZ"/>
    <property type="match status" value="1"/>
</dbReference>
<sequence length="204" mass="22125">MPNINLDNMDNMQFDVLKEIGNIGAGNATTALSTMINSKVDMNVPKVDLLELKELPDMLGGAEEIVVGILITLEGEINGMMMFMMDQISACRIVNILMGKNSVLEEFTEMEYSALREIGNIIAGAYLSSLSTLTGIKINASIPYMSIDMAGAILSVPAIEFGKVGDKALIIETQFTKDDSDVNGYFILIPTLESYDVILKSLGL</sequence>
<dbReference type="Gene3D" id="3.40.1550.10">
    <property type="entry name" value="CheC-like"/>
    <property type="match status" value="1"/>
</dbReference>
<evidence type="ECO:0000256" key="2">
    <source>
        <dbReference type="ARBA" id="ARBA00022801"/>
    </source>
</evidence>
<keyword evidence="6" id="KW-1185">Reference proteome</keyword>
<keyword evidence="1" id="KW-0145">Chemotaxis</keyword>
<evidence type="ECO:0000259" key="3">
    <source>
        <dbReference type="Pfam" id="PF04509"/>
    </source>
</evidence>
<dbReference type="InterPro" id="IPR028051">
    <property type="entry name" value="CheX-like_dom"/>
</dbReference>
<proteinExistence type="predicted"/>
<dbReference type="AlphaFoldDB" id="A0A7I8DSE3"/>
<dbReference type="GO" id="GO:0006935">
    <property type="term" value="P:chemotaxis"/>
    <property type="evidence" value="ECO:0007669"/>
    <property type="project" value="UniProtKB-KW"/>
</dbReference>
<gene>
    <name evidence="5" type="primary">cheC</name>
    <name evidence="5" type="ORF">bsdcttw_31820</name>
</gene>
<dbReference type="RefSeq" id="WP_225903681.1">
    <property type="nucleotide sequence ID" value="NZ_AP023368.1"/>
</dbReference>
<protein>
    <submittedName>
        <fullName evidence="5">Chemotaxis protein CheC</fullName>
    </submittedName>
</protein>
<dbReference type="InterPro" id="IPR028976">
    <property type="entry name" value="CheC-like_sf"/>
</dbReference>
<dbReference type="GO" id="GO:0016787">
    <property type="term" value="F:hydrolase activity"/>
    <property type="evidence" value="ECO:0007669"/>
    <property type="project" value="UniProtKB-KW"/>
</dbReference>
<organism evidence="5 6">
    <name type="scientific">Anaerocolumna chitinilytica</name>
    <dbReference type="NCBI Taxonomy" id="1727145"/>
    <lineage>
        <taxon>Bacteria</taxon>
        <taxon>Bacillati</taxon>
        <taxon>Bacillota</taxon>
        <taxon>Clostridia</taxon>
        <taxon>Lachnospirales</taxon>
        <taxon>Lachnospiraceae</taxon>
        <taxon>Anaerocolumna</taxon>
    </lineage>
</organism>
<evidence type="ECO:0000256" key="1">
    <source>
        <dbReference type="ARBA" id="ARBA00022500"/>
    </source>
</evidence>
<dbReference type="CDD" id="cd17909">
    <property type="entry name" value="CheC_ClassI"/>
    <property type="match status" value="1"/>
</dbReference>
<dbReference type="SUPFAM" id="SSF103039">
    <property type="entry name" value="CheC-like"/>
    <property type="match status" value="1"/>
</dbReference>
<evidence type="ECO:0000313" key="5">
    <source>
        <dbReference type="EMBL" id="BCK00142.1"/>
    </source>
</evidence>
<evidence type="ECO:0000259" key="4">
    <source>
        <dbReference type="Pfam" id="PF13690"/>
    </source>
</evidence>
<evidence type="ECO:0000313" key="6">
    <source>
        <dbReference type="Proteomes" id="UP000515703"/>
    </source>
</evidence>
<accession>A0A7I8DSE3</accession>
<dbReference type="EMBL" id="AP023368">
    <property type="protein sequence ID" value="BCK00142.1"/>
    <property type="molecule type" value="Genomic_DNA"/>
</dbReference>
<dbReference type="Proteomes" id="UP000515703">
    <property type="component" value="Chromosome"/>
</dbReference>
<dbReference type="InterPro" id="IPR050992">
    <property type="entry name" value="CheZ_family_phosphatases"/>
</dbReference>
<keyword evidence="2" id="KW-0378">Hydrolase</keyword>
<dbReference type="Pfam" id="PF04509">
    <property type="entry name" value="CheC"/>
    <property type="match status" value="1"/>
</dbReference>
<dbReference type="KEGG" id="acht:bsdcttw_31820"/>
<name>A0A7I8DSE3_9FIRM</name>
<reference evidence="5 6" key="1">
    <citation type="submission" date="2020-08" db="EMBL/GenBank/DDBJ databases">
        <title>Draft genome sequencing of an Anaerocolumna strain isolated from anoxic soil subjected to BSD treatment.</title>
        <authorList>
            <person name="Uek A."/>
            <person name="Tonouchi A."/>
        </authorList>
    </citation>
    <scope>NUCLEOTIDE SEQUENCE [LARGE SCALE GENOMIC DNA]</scope>
    <source>
        <strain evidence="5 6">CTTW</strain>
    </source>
</reference>
<feature type="domain" description="CheC-like protein" evidence="3">
    <location>
        <begin position="12"/>
        <end position="47"/>
    </location>
</feature>
<dbReference type="PANTHER" id="PTHR43693">
    <property type="entry name" value="PROTEIN PHOSPHATASE CHEZ"/>
    <property type="match status" value="1"/>
</dbReference>